<accession>A0A182UDM7</accession>
<dbReference type="VEuPathDB" id="VectorBase:AMEC018512"/>
<protein>
    <submittedName>
        <fullName evidence="1">Uncharacterized protein</fullName>
    </submittedName>
</protein>
<sequence>MWQTVDPVEWSRAGMGCVQPRCVPTGSAVQACAKRELVGGAKVKCQKSEVTSEVTWERHLESGTTAHFGSPTGCDASVNRSPAADAIDYPLRSAAPTVAASGSSAIRSPKVYFEDSAANRVSPEDRTEFQI</sequence>
<dbReference type="AlphaFoldDB" id="A0A182UDM7"/>
<dbReference type="Proteomes" id="UP000075902">
    <property type="component" value="Unassembled WGS sequence"/>
</dbReference>
<proteinExistence type="predicted"/>
<organism evidence="1 2">
    <name type="scientific">Anopheles melas</name>
    <dbReference type="NCBI Taxonomy" id="34690"/>
    <lineage>
        <taxon>Eukaryota</taxon>
        <taxon>Metazoa</taxon>
        <taxon>Ecdysozoa</taxon>
        <taxon>Arthropoda</taxon>
        <taxon>Hexapoda</taxon>
        <taxon>Insecta</taxon>
        <taxon>Pterygota</taxon>
        <taxon>Neoptera</taxon>
        <taxon>Endopterygota</taxon>
        <taxon>Diptera</taxon>
        <taxon>Nematocera</taxon>
        <taxon>Culicoidea</taxon>
        <taxon>Culicidae</taxon>
        <taxon>Anophelinae</taxon>
        <taxon>Anopheles</taxon>
    </lineage>
</organism>
<reference evidence="1" key="2">
    <citation type="submission" date="2020-05" db="UniProtKB">
        <authorList>
            <consortium name="EnsemblMetazoa"/>
        </authorList>
    </citation>
    <scope>IDENTIFICATION</scope>
    <source>
        <strain evidence="1">CM1001059</strain>
    </source>
</reference>
<reference evidence="2" key="1">
    <citation type="submission" date="2014-01" db="EMBL/GenBank/DDBJ databases">
        <title>The Genome Sequence of Anopheles melas CM1001059_A (V2).</title>
        <authorList>
            <consortium name="The Broad Institute Genomics Platform"/>
            <person name="Neafsey D.E."/>
            <person name="Besansky N."/>
            <person name="Howell P."/>
            <person name="Walton C."/>
            <person name="Young S.K."/>
            <person name="Zeng Q."/>
            <person name="Gargeya S."/>
            <person name="Fitzgerald M."/>
            <person name="Haas B."/>
            <person name="Abouelleil A."/>
            <person name="Allen A.W."/>
            <person name="Alvarado L."/>
            <person name="Arachchi H.M."/>
            <person name="Berlin A.M."/>
            <person name="Chapman S.B."/>
            <person name="Gainer-Dewar J."/>
            <person name="Goldberg J."/>
            <person name="Griggs A."/>
            <person name="Gujja S."/>
            <person name="Hansen M."/>
            <person name="Howarth C."/>
            <person name="Imamovic A."/>
            <person name="Ireland A."/>
            <person name="Larimer J."/>
            <person name="McCowan C."/>
            <person name="Murphy C."/>
            <person name="Pearson M."/>
            <person name="Poon T.W."/>
            <person name="Priest M."/>
            <person name="Roberts A."/>
            <person name="Saif S."/>
            <person name="Shea T."/>
            <person name="Sisk P."/>
            <person name="Sykes S."/>
            <person name="Wortman J."/>
            <person name="Nusbaum C."/>
            <person name="Birren B."/>
        </authorList>
    </citation>
    <scope>NUCLEOTIDE SEQUENCE [LARGE SCALE GENOMIC DNA]</scope>
    <source>
        <strain evidence="2">CM1001059</strain>
    </source>
</reference>
<name>A0A182UDM7_9DIPT</name>
<evidence type="ECO:0000313" key="2">
    <source>
        <dbReference type="Proteomes" id="UP000075902"/>
    </source>
</evidence>
<evidence type="ECO:0000313" key="1">
    <source>
        <dbReference type="EnsemblMetazoa" id="AMEC018512-PA"/>
    </source>
</evidence>
<keyword evidence="2" id="KW-1185">Reference proteome</keyword>
<dbReference type="EnsemblMetazoa" id="AMEC018512-RA">
    <property type="protein sequence ID" value="AMEC018512-PA"/>
    <property type="gene ID" value="AMEC018512"/>
</dbReference>